<feature type="transmembrane region" description="Helical" evidence="1">
    <location>
        <begin position="209"/>
        <end position="231"/>
    </location>
</feature>
<gene>
    <name evidence="3" type="ORF">V6590_17905</name>
</gene>
<proteinExistence type="predicted"/>
<name>A0ABU8BZ99_9RHOB</name>
<evidence type="ECO:0000313" key="3">
    <source>
        <dbReference type="EMBL" id="MEH7830029.1"/>
    </source>
</evidence>
<dbReference type="Pfam" id="PF00892">
    <property type="entry name" value="EamA"/>
    <property type="match status" value="2"/>
</dbReference>
<dbReference type="RefSeq" id="WP_335425056.1">
    <property type="nucleotide sequence ID" value="NZ_JBALHR010000016.1"/>
</dbReference>
<accession>A0ABU8BZ99</accession>
<feature type="transmembrane region" description="Helical" evidence="1">
    <location>
        <begin position="177"/>
        <end position="197"/>
    </location>
</feature>
<feature type="transmembrane region" description="Helical" evidence="1">
    <location>
        <begin position="62"/>
        <end position="80"/>
    </location>
</feature>
<keyword evidence="4" id="KW-1185">Reference proteome</keyword>
<dbReference type="EMBL" id="JBALHR010000016">
    <property type="protein sequence ID" value="MEH7830029.1"/>
    <property type="molecule type" value="Genomic_DNA"/>
</dbReference>
<dbReference type="SUPFAM" id="SSF103481">
    <property type="entry name" value="Multidrug resistance efflux transporter EmrE"/>
    <property type="match status" value="2"/>
</dbReference>
<keyword evidence="1" id="KW-1133">Transmembrane helix</keyword>
<keyword evidence="1" id="KW-0812">Transmembrane</keyword>
<evidence type="ECO:0000256" key="1">
    <source>
        <dbReference type="SAM" id="Phobius"/>
    </source>
</evidence>
<feature type="transmembrane region" description="Helical" evidence="1">
    <location>
        <begin position="152"/>
        <end position="171"/>
    </location>
</feature>
<keyword evidence="1" id="KW-0472">Membrane</keyword>
<organism evidence="3 4">
    <name type="scientific">Gemmobacter denitrificans</name>
    <dbReference type="NCBI Taxonomy" id="3123040"/>
    <lineage>
        <taxon>Bacteria</taxon>
        <taxon>Pseudomonadati</taxon>
        <taxon>Pseudomonadota</taxon>
        <taxon>Alphaproteobacteria</taxon>
        <taxon>Rhodobacterales</taxon>
        <taxon>Paracoccaceae</taxon>
        <taxon>Gemmobacter</taxon>
    </lineage>
</organism>
<feature type="domain" description="EamA" evidence="2">
    <location>
        <begin position="149"/>
        <end position="279"/>
    </location>
</feature>
<dbReference type="InterPro" id="IPR037185">
    <property type="entry name" value="EmrE-like"/>
</dbReference>
<protein>
    <submittedName>
        <fullName evidence="3">DMT family transporter</fullName>
    </submittedName>
</protein>
<feature type="transmembrane region" description="Helical" evidence="1">
    <location>
        <begin position="264"/>
        <end position="282"/>
    </location>
</feature>
<dbReference type="InterPro" id="IPR000620">
    <property type="entry name" value="EamA_dom"/>
</dbReference>
<dbReference type="Proteomes" id="UP001431963">
    <property type="component" value="Unassembled WGS sequence"/>
</dbReference>
<evidence type="ECO:0000313" key="4">
    <source>
        <dbReference type="Proteomes" id="UP001431963"/>
    </source>
</evidence>
<comment type="caution">
    <text evidence="3">The sequence shown here is derived from an EMBL/GenBank/DDBJ whole genome shotgun (WGS) entry which is preliminary data.</text>
</comment>
<feature type="transmembrane region" description="Helical" evidence="1">
    <location>
        <begin position="31"/>
        <end position="50"/>
    </location>
</feature>
<reference evidence="3" key="1">
    <citation type="submission" date="2024-02" db="EMBL/GenBank/DDBJ databases">
        <title>Genome sequences of strain Gemmobacter sp. JM10B15.</title>
        <authorList>
            <person name="Zhang M."/>
        </authorList>
    </citation>
    <scope>NUCLEOTIDE SEQUENCE</scope>
    <source>
        <strain evidence="3">JM10B15</strain>
    </source>
</reference>
<feature type="transmembrane region" description="Helical" evidence="1">
    <location>
        <begin position="237"/>
        <end position="257"/>
    </location>
</feature>
<evidence type="ECO:0000259" key="2">
    <source>
        <dbReference type="Pfam" id="PF00892"/>
    </source>
</evidence>
<sequence length="283" mass="28552">MTSLFLGLLAALCWGLHDFFVRDLSQKAPPIPLLAGVLAFGSVLLAPLALMQGMGGMQGEVLAQAAGAGAAYVLASYGLYRAFAIGPVGLVAPICGAYPLGSMALALTSGQTVSALAWLAVLMVVGGIALVARQADHGSSATGQGKAAAIQWSVLAAVGFAMTFHLGQIAAHAGGELPATLIARLVALTLVLAVLAVQRASLRPALPHWRPLALMGALDVVALGAVLTSGSWPNPEFAAVTSSIFGIVTILLAWRFLGESLGRIQALGVGIVFAGIALLASGA</sequence>
<feature type="domain" description="EamA" evidence="2">
    <location>
        <begin position="3"/>
        <end position="132"/>
    </location>
</feature>
<feature type="transmembrane region" description="Helical" evidence="1">
    <location>
        <begin position="113"/>
        <end position="132"/>
    </location>
</feature>